<dbReference type="InterPro" id="IPR006311">
    <property type="entry name" value="TAT_signal"/>
</dbReference>
<dbReference type="Pfam" id="PF01593">
    <property type="entry name" value="Amino_oxidase"/>
    <property type="match status" value="1"/>
</dbReference>
<organism evidence="6 7">
    <name type="scientific">Alteromonas lipolytica</name>
    <dbReference type="NCBI Taxonomy" id="1856405"/>
    <lineage>
        <taxon>Bacteria</taxon>
        <taxon>Pseudomonadati</taxon>
        <taxon>Pseudomonadota</taxon>
        <taxon>Gammaproteobacteria</taxon>
        <taxon>Alteromonadales</taxon>
        <taxon>Alteromonadaceae</taxon>
        <taxon>Alteromonas/Salinimonas group</taxon>
        <taxon>Alteromonas</taxon>
    </lineage>
</organism>
<keyword evidence="3" id="KW-0560">Oxidoreductase</keyword>
<dbReference type="AlphaFoldDB" id="A0A1E8FCS9"/>
<evidence type="ECO:0000256" key="3">
    <source>
        <dbReference type="ARBA" id="ARBA00023002"/>
    </source>
</evidence>
<dbReference type="InterPro" id="IPR002937">
    <property type="entry name" value="Amino_oxidase"/>
</dbReference>
<evidence type="ECO:0000313" key="7">
    <source>
        <dbReference type="Proteomes" id="UP000176037"/>
    </source>
</evidence>
<keyword evidence="7" id="KW-1185">Reference proteome</keyword>
<dbReference type="EMBL" id="MJIC01000015">
    <property type="protein sequence ID" value="OFI33398.1"/>
    <property type="molecule type" value="Genomic_DNA"/>
</dbReference>
<dbReference type="GO" id="GO:0016491">
    <property type="term" value="F:oxidoreductase activity"/>
    <property type="evidence" value="ECO:0007669"/>
    <property type="project" value="UniProtKB-KW"/>
</dbReference>
<feature type="binding site" evidence="4">
    <location>
        <position position="264"/>
    </location>
    <ligand>
        <name>FAD</name>
        <dbReference type="ChEBI" id="CHEBI:57692"/>
    </ligand>
</feature>
<sequence length="480" mass="51771">MSKSNQFNRRQFLQASGAILGASMLSPMSWAAAKTDVIVIGAGLSGLYAADLLEQAGLSVKVLEGRDRIGGRLHTLNEVPGAPEAGGQTIGPNYGRMIYVAAKNGVPLHNVNFMLGNEPVRQIIHAGGQRILPTEWATAPQNPFPEAYKSVLPDRLLNTVMGMPPFDASNAWLNPEFAKLDYPVADLFKAKGINQASIDIAGISNNYGPRLEEASLLFLHRNNAIVMQSMRTPGGLKMANGGNQRVPEAMARNLKGDVRLNSVVSKIAKAGANYTVTCADGSEHSAKYVIAAVPFATLRNVDIQVPLPAIQQEAIQQLAYGKVYQAHFAVETPFWEGKGFLPNVWSDSVIERVFASDPSNVGRITNLTVWINGKGADMIAQLSQKEAEAKIIKSFYEALPEAKGAVRFVKTYTWTNQAMSKGSFAVWHPGQLARYANTMALPADNLHFAGEHTAQWGSGMEGALESGERAANEIIAKISA</sequence>
<dbReference type="SUPFAM" id="SSF54373">
    <property type="entry name" value="FAD-linked reductases, C-terminal domain"/>
    <property type="match status" value="1"/>
</dbReference>
<dbReference type="Gene3D" id="1.10.405.10">
    <property type="entry name" value="Guanine Nucleotide Dissociation Inhibitor, domain 1"/>
    <property type="match status" value="1"/>
</dbReference>
<dbReference type="STRING" id="1856405.BFC17_03810"/>
<dbReference type="Proteomes" id="UP000176037">
    <property type="component" value="Unassembled WGS sequence"/>
</dbReference>
<name>A0A1E8FCS9_9ALTE</name>
<reference evidence="6 7" key="1">
    <citation type="submission" date="2016-09" db="EMBL/GenBank/DDBJ databases">
        <title>Alteromonas lipolytica, a new species isolated from sea water.</title>
        <authorList>
            <person name="Wu Y.-H."/>
            <person name="Cheng H."/>
            <person name="Xu X.-W."/>
        </authorList>
    </citation>
    <scope>NUCLEOTIDE SEQUENCE [LARGE SCALE GENOMIC DNA]</scope>
    <source>
        <strain evidence="6 7">JW12</strain>
    </source>
</reference>
<evidence type="ECO:0000259" key="5">
    <source>
        <dbReference type="Pfam" id="PF01593"/>
    </source>
</evidence>
<dbReference type="InterPro" id="IPR050703">
    <property type="entry name" value="Flavin_MAO"/>
</dbReference>
<proteinExistence type="inferred from homology"/>
<comment type="cofactor">
    <cofactor evidence="1">
        <name>FAD</name>
        <dbReference type="ChEBI" id="CHEBI:57692"/>
    </cofactor>
</comment>
<dbReference type="PANTHER" id="PTHR43563:SF1">
    <property type="entry name" value="AMINE OXIDASE [FLAVIN-CONTAINING] B"/>
    <property type="match status" value="1"/>
</dbReference>
<dbReference type="SUPFAM" id="SSF51905">
    <property type="entry name" value="FAD/NAD(P)-binding domain"/>
    <property type="match status" value="1"/>
</dbReference>
<evidence type="ECO:0000256" key="2">
    <source>
        <dbReference type="ARBA" id="ARBA00005995"/>
    </source>
</evidence>
<evidence type="ECO:0000256" key="1">
    <source>
        <dbReference type="ARBA" id="ARBA00001974"/>
    </source>
</evidence>
<feature type="binding site" evidence="4">
    <location>
        <position position="45"/>
    </location>
    <ligand>
        <name>FAD</name>
        <dbReference type="ChEBI" id="CHEBI:57692"/>
    </ligand>
</feature>
<dbReference type="Gene3D" id="3.90.660.10">
    <property type="match status" value="1"/>
</dbReference>
<dbReference type="RefSeq" id="WP_070177774.1">
    <property type="nucleotide sequence ID" value="NZ_BMJR01000002.1"/>
</dbReference>
<dbReference type="Gene3D" id="3.50.50.60">
    <property type="entry name" value="FAD/NAD(P)-binding domain"/>
    <property type="match status" value="1"/>
</dbReference>
<feature type="binding site" evidence="4">
    <location>
        <position position="451"/>
    </location>
    <ligand>
        <name>FAD</name>
        <dbReference type="ChEBI" id="CHEBI:57692"/>
    </ligand>
</feature>
<dbReference type="PRINTS" id="PR00757">
    <property type="entry name" value="AMINEOXDASEF"/>
</dbReference>
<evidence type="ECO:0000313" key="6">
    <source>
        <dbReference type="EMBL" id="OFI33398.1"/>
    </source>
</evidence>
<comment type="similarity">
    <text evidence="2">Belongs to the flavin monoamine oxidase family.</text>
</comment>
<comment type="caution">
    <text evidence="6">The sequence shown here is derived from an EMBL/GenBank/DDBJ whole genome shotgun (WGS) entry which is preliminary data.</text>
</comment>
<evidence type="ECO:0000256" key="4">
    <source>
        <dbReference type="PIRSR" id="PIRSR601613-1"/>
    </source>
</evidence>
<feature type="domain" description="Amine oxidase" evidence="5">
    <location>
        <begin position="44"/>
        <end position="475"/>
    </location>
</feature>
<dbReference type="PROSITE" id="PS51318">
    <property type="entry name" value="TAT"/>
    <property type="match status" value="1"/>
</dbReference>
<protein>
    <recommendedName>
        <fullName evidence="5">Amine oxidase domain-containing protein</fullName>
    </recommendedName>
</protein>
<dbReference type="InterPro" id="IPR001613">
    <property type="entry name" value="Flavin_amine_oxidase"/>
</dbReference>
<dbReference type="InterPro" id="IPR036188">
    <property type="entry name" value="FAD/NAD-bd_sf"/>
</dbReference>
<gene>
    <name evidence="6" type="ORF">BFC17_03810</name>
</gene>
<dbReference type="PANTHER" id="PTHR43563">
    <property type="entry name" value="AMINE OXIDASE"/>
    <property type="match status" value="1"/>
</dbReference>
<accession>A0A1E8FCS9</accession>